<sequence length="65" mass="7496">MVPLLIILGMSTNRDGHILRETNRVRDHLQSRRGLGLHAQERADCVPSRHPLPLLFARVRHVQIQ</sequence>
<evidence type="ECO:0000313" key="2">
    <source>
        <dbReference type="Proteomes" id="UP001154015"/>
    </source>
</evidence>
<organism evidence="1 2">
    <name type="scientific">Streptomyces globisporus</name>
    <dbReference type="NCBI Taxonomy" id="1908"/>
    <lineage>
        <taxon>Bacteria</taxon>
        <taxon>Bacillati</taxon>
        <taxon>Actinomycetota</taxon>
        <taxon>Actinomycetes</taxon>
        <taxon>Kitasatosporales</taxon>
        <taxon>Streptomycetaceae</taxon>
        <taxon>Streptomyces</taxon>
    </lineage>
</organism>
<proteinExistence type="predicted"/>
<accession>A0ABN8VEG5</accession>
<reference evidence="1" key="1">
    <citation type="submission" date="2022-03" db="EMBL/GenBank/DDBJ databases">
        <authorList>
            <person name="Leyn A S."/>
        </authorList>
    </citation>
    <scope>NUCLEOTIDE SEQUENCE</scope>
    <source>
        <strain evidence="1">Streptomyces globisporus 4-3</strain>
    </source>
</reference>
<evidence type="ECO:0000313" key="1">
    <source>
        <dbReference type="EMBL" id="CAH9420192.1"/>
    </source>
</evidence>
<gene>
    <name evidence="1" type="ORF">SGL43_07250</name>
</gene>
<protein>
    <submittedName>
        <fullName evidence="1">Uncharacterized protein</fullName>
    </submittedName>
</protein>
<dbReference type="Proteomes" id="UP001154015">
    <property type="component" value="Unassembled WGS sequence"/>
</dbReference>
<name>A0ABN8VEG5_STRGL</name>
<dbReference type="EMBL" id="CAKXYP010000035">
    <property type="protein sequence ID" value="CAH9420192.1"/>
    <property type="molecule type" value="Genomic_DNA"/>
</dbReference>
<keyword evidence="2" id="KW-1185">Reference proteome</keyword>
<comment type="caution">
    <text evidence="1">The sequence shown here is derived from an EMBL/GenBank/DDBJ whole genome shotgun (WGS) entry which is preliminary data.</text>
</comment>